<organism evidence="3 4">
    <name type="scientific">Pararge aegeria aegeria</name>
    <dbReference type="NCBI Taxonomy" id="348720"/>
    <lineage>
        <taxon>Eukaryota</taxon>
        <taxon>Metazoa</taxon>
        <taxon>Ecdysozoa</taxon>
        <taxon>Arthropoda</taxon>
        <taxon>Hexapoda</taxon>
        <taxon>Insecta</taxon>
        <taxon>Pterygota</taxon>
        <taxon>Neoptera</taxon>
        <taxon>Endopterygota</taxon>
        <taxon>Lepidoptera</taxon>
        <taxon>Glossata</taxon>
        <taxon>Ditrysia</taxon>
        <taxon>Papilionoidea</taxon>
        <taxon>Nymphalidae</taxon>
        <taxon>Satyrinae</taxon>
        <taxon>Satyrini</taxon>
        <taxon>Parargina</taxon>
        <taxon>Pararge</taxon>
    </lineage>
</organism>
<evidence type="ECO:0000256" key="1">
    <source>
        <dbReference type="SAM" id="MobiDB-lite"/>
    </source>
</evidence>
<dbReference type="GO" id="GO:0005886">
    <property type="term" value="C:plasma membrane"/>
    <property type="evidence" value="ECO:0007669"/>
    <property type="project" value="TreeGrafter"/>
</dbReference>
<dbReference type="GO" id="GO:0005737">
    <property type="term" value="C:cytoplasm"/>
    <property type="evidence" value="ECO:0007669"/>
    <property type="project" value="UniProtKB-SubCell"/>
</dbReference>
<dbReference type="OrthoDB" id="196165at2759"/>
<reference evidence="3" key="1">
    <citation type="submission" date="2022-03" db="EMBL/GenBank/DDBJ databases">
        <authorList>
            <person name="Lindestad O."/>
        </authorList>
    </citation>
    <scope>NUCLEOTIDE SEQUENCE</scope>
</reference>
<dbReference type="Pfam" id="PF00781">
    <property type="entry name" value="DAGK_cat"/>
    <property type="match status" value="1"/>
</dbReference>
<evidence type="ECO:0000313" key="4">
    <source>
        <dbReference type="Proteomes" id="UP000838756"/>
    </source>
</evidence>
<dbReference type="InterPro" id="IPR037607">
    <property type="entry name" value="DGK"/>
</dbReference>
<dbReference type="EMBL" id="CAKXAJ010026402">
    <property type="protein sequence ID" value="CAH2267779.1"/>
    <property type="molecule type" value="Genomic_DNA"/>
</dbReference>
<gene>
    <name evidence="3" type="primary">jg5727</name>
    <name evidence="3" type="ORF">PAEG_LOCUS26273</name>
</gene>
<dbReference type="AlphaFoldDB" id="A0A8S4SNF2"/>
<dbReference type="PANTHER" id="PTHR11255">
    <property type="entry name" value="DIACYLGLYCEROL KINASE"/>
    <property type="match status" value="1"/>
</dbReference>
<dbReference type="SUPFAM" id="SSF111331">
    <property type="entry name" value="NAD kinase/diacylglycerol kinase-like"/>
    <property type="match status" value="1"/>
</dbReference>
<dbReference type="InterPro" id="IPR001206">
    <property type="entry name" value="Diacylglycerol_kinase_cat_dom"/>
</dbReference>
<dbReference type="GO" id="GO:0007165">
    <property type="term" value="P:signal transduction"/>
    <property type="evidence" value="ECO:0007669"/>
    <property type="project" value="InterPro"/>
</dbReference>
<feature type="region of interest" description="Disordered" evidence="1">
    <location>
        <begin position="59"/>
        <end position="81"/>
    </location>
</feature>
<keyword evidence="4" id="KW-1185">Reference proteome</keyword>
<feature type="region of interest" description="Disordered" evidence="1">
    <location>
        <begin position="1"/>
        <end position="36"/>
    </location>
</feature>
<name>A0A8S4SNF2_9NEOP</name>
<feature type="compositionally biased region" description="Polar residues" evidence="1">
    <location>
        <begin position="71"/>
        <end position="81"/>
    </location>
</feature>
<dbReference type="GO" id="GO:0004143">
    <property type="term" value="F:ATP-dependent diacylglycerol kinase activity"/>
    <property type="evidence" value="ECO:0007669"/>
    <property type="project" value="InterPro"/>
</dbReference>
<evidence type="ECO:0000313" key="3">
    <source>
        <dbReference type="EMBL" id="CAH2267779.1"/>
    </source>
</evidence>
<dbReference type="InterPro" id="IPR016064">
    <property type="entry name" value="NAD/diacylglycerol_kinase_sf"/>
</dbReference>
<proteinExistence type="predicted"/>
<evidence type="ECO:0000259" key="2">
    <source>
        <dbReference type="PROSITE" id="PS50146"/>
    </source>
</evidence>
<dbReference type="Proteomes" id="UP000838756">
    <property type="component" value="Unassembled WGS sequence"/>
</dbReference>
<protein>
    <submittedName>
        <fullName evidence="3">Jg5727 protein</fullName>
    </submittedName>
</protein>
<feature type="domain" description="DAGKc" evidence="2">
    <location>
        <begin position="69"/>
        <end position="204"/>
    </location>
</feature>
<dbReference type="InterPro" id="IPR017438">
    <property type="entry name" value="ATP-NAD_kinase_N"/>
</dbReference>
<dbReference type="SMART" id="SM00046">
    <property type="entry name" value="DAGKc"/>
    <property type="match status" value="1"/>
</dbReference>
<dbReference type="PANTHER" id="PTHR11255:SF109">
    <property type="entry name" value="DIACYLGLYCEROL KINASE ETA"/>
    <property type="match status" value="1"/>
</dbReference>
<sequence>MKTSHREASGPGYKTSAASGVAEASTQAADRAGEPPVPWGLPEHPWYLQHAYTPSVQMTGGCQIDHRTPHRSSSSSIQDLGASDNQGVKFLRRFKQLLNPAQVFELSGAGPRLGLRLFRHFAPLRVLVCSGDGSVGWVLQEVDKLDMHRLVQTAVLPLGTGNDLARVLGWGAACDDAANLQQLIERYERASTKMLDRWSIMTFERALTAPPPPPAPPDLLEESSLLRNLQEIVQAGECGESETSKARAALRAGCSRLATAGEKAGGGAARAAHRLRRALSLLLHARTHLAHDHARCE</sequence>
<dbReference type="PROSITE" id="PS50146">
    <property type="entry name" value="DAGK"/>
    <property type="match status" value="1"/>
</dbReference>
<accession>A0A8S4SNF2</accession>
<dbReference type="Gene3D" id="3.40.50.10330">
    <property type="entry name" value="Probable inorganic polyphosphate/atp-NAD kinase, domain 1"/>
    <property type="match status" value="1"/>
</dbReference>
<comment type="caution">
    <text evidence="3">The sequence shown here is derived from an EMBL/GenBank/DDBJ whole genome shotgun (WGS) entry which is preliminary data.</text>
</comment>